<evidence type="ECO:0000313" key="2">
    <source>
        <dbReference type="Proteomes" id="UP000061227"/>
    </source>
</evidence>
<dbReference type="RefSeq" id="WP_059376594.1">
    <property type="nucleotide sequence ID" value="NZ_DF968063.1"/>
</dbReference>
<gene>
    <name evidence="1" type="ORF">FPFC_014210</name>
</gene>
<proteinExistence type="predicted"/>
<reference evidence="1 2" key="1">
    <citation type="journal article" date="2015" name="BMC Genomics">
        <title>Comparative genomics of Fructobacillus spp. and Leuconostoc spp. reveals niche-specific evolution of Fructobacillus spp.</title>
        <authorList>
            <person name="Endo A."/>
            <person name="Tanizawa Y."/>
            <person name="Tanaka N."/>
            <person name="Maeno S."/>
            <person name="Kumar H."/>
            <person name="Shiwa Y."/>
            <person name="Okada S."/>
            <person name="Yoshikawa H."/>
            <person name="Dicks L."/>
            <person name="Nakagawa J."/>
            <person name="Arita M."/>
        </authorList>
    </citation>
    <scope>NUCLEOTIDE SEQUENCE [LARGE SCALE GENOMIC DNA]</scope>
    <source>
        <strain evidence="1 2">DSM 15468</strain>
    </source>
</reference>
<name>A0A3F3H1R3_9LACO</name>
<evidence type="ECO:0000313" key="1">
    <source>
        <dbReference type="EMBL" id="GAP02538.1"/>
    </source>
</evidence>
<protein>
    <submittedName>
        <fullName evidence="1">Uncharacterized protein</fullName>
    </submittedName>
</protein>
<keyword evidence="2" id="KW-1185">Reference proteome</keyword>
<sequence>MKQKNIIKNYFTGHVDWEIAGYEYLKQDGNGRFINPDDEECYNFLLEVKKAFDNYTDTLPPEIIEMEIVHHKNKKPFGEYFNIIAPAAVIKRVNNNLNRVSKSIEQPERIKQIS</sequence>
<organism evidence="1 2">
    <name type="scientific">Fructobacillus pseudoficulneus</name>
    <dbReference type="NCBI Taxonomy" id="220714"/>
    <lineage>
        <taxon>Bacteria</taxon>
        <taxon>Bacillati</taxon>
        <taxon>Bacillota</taxon>
        <taxon>Bacilli</taxon>
        <taxon>Lactobacillales</taxon>
        <taxon>Lactobacillaceae</taxon>
        <taxon>Fructobacillus</taxon>
    </lineage>
</organism>
<dbReference type="AlphaFoldDB" id="A0A3F3H1R3"/>
<dbReference type="EMBL" id="DF968063">
    <property type="protein sequence ID" value="GAP02538.1"/>
    <property type="molecule type" value="Genomic_DNA"/>
</dbReference>
<accession>A0A3F3H1R3</accession>
<dbReference type="Proteomes" id="UP000061227">
    <property type="component" value="Unassembled WGS sequence"/>
</dbReference>
<dbReference type="OrthoDB" id="2151946at2"/>